<dbReference type="Gene3D" id="1.10.510.10">
    <property type="entry name" value="Transferase(Phosphotransferase) domain 1"/>
    <property type="match status" value="1"/>
</dbReference>
<evidence type="ECO:0000313" key="8">
    <source>
        <dbReference type="Proteomes" id="UP000054279"/>
    </source>
</evidence>
<keyword evidence="5" id="KW-0418">Kinase</keyword>
<gene>
    <name evidence="7" type="ORF">M422DRAFT_166319</name>
</gene>
<dbReference type="GO" id="GO:0004674">
    <property type="term" value="F:protein serine/threonine kinase activity"/>
    <property type="evidence" value="ECO:0007669"/>
    <property type="project" value="UniProtKB-KW"/>
</dbReference>
<feature type="binding site" evidence="4">
    <location>
        <position position="63"/>
    </location>
    <ligand>
        <name>ATP</name>
        <dbReference type="ChEBI" id="CHEBI:30616"/>
    </ligand>
</feature>
<dbReference type="PROSITE" id="PS00108">
    <property type="entry name" value="PROTEIN_KINASE_ST"/>
    <property type="match status" value="1"/>
</dbReference>
<evidence type="ECO:0000259" key="6">
    <source>
        <dbReference type="PROSITE" id="PS50011"/>
    </source>
</evidence>
<dbReference type="SMART" id="SM00220">
    <property type="entry name" value="S_TKc"/>
    <property type="match status" value="1"/>
</dbReference>
<organism evidence="7 8">
    <name type="scientific">Sphaerobolus stellatus (strain SS14)</name>
    <dbReference type="NCBI Taxonomy" id="990650"/>
    <lineage>
        <taxon>Eukaryota</taxon>
        <taxon>Fungi</taxon>
        <taxon>Dikarya</taxon>
        <taxon>Basidiomycota</taxon>
        <taxon>Agaricomycotina</taxon>
        <taxon>Agaricomycetes</taxon>
        <taxon>Phallomycetidae</taxon>
        <taxon>Geastrales</taxon>
        <taxon>Sphaerobolaceae</taxon>
        <taxon>Sphaerobolus</taxon>
    </lineage>
</organism>
<dbReference type="InterPro" id="IPR017441">
    <property type="entry name" value="Protein_kinase_ATP_BS"/>
</dbReference>
<dbReference type="InterPro" id="IPR000719">
    <property type="entry name" value="Prot_kinase_dom"/>
</dbReference>
<comment type="similarity">
    <text evidence="5">Belongs to the protein kinase superfamily.</text>
</comment>
<dbReference type="InterPro" id="IPR050629">
    <property type="entry name" value="STE20/SPS1-PAK"/>
</dbReference>
<dbReference type="Proteomes" id="UP000054279">
    <property type="component" value="Unassembled WGS sequence"/>
</dbReference>
<name>A0A0C9VF19_SPHS4</name>
<dbReference type="PANTHER" id="PTHR48012">
    <property type="entry name" value="STERILE20-LIKE KINASE, ISOFORM B-RELATED"/>
    <property type="match status" value="1"/>
</dbReference>
<dbReference type="GO" id="GO:0005737">
    <property type="term" value="C:cytoplasm"/>
    <property type="evidence" value="ECO:0007669"/>
    <property type="project" value="TreeGrafter"/>
</dbReference>
<protein>
    <recommendedName>
        <fullName evidence="1">non-specific serine/threonine protein kinase</fullName>
        <ecNumber evidence="1">2.7.11.1</ecNumber>
    </recommendedName>
</protein>
<keyword evidence="5" id="KW-0723">Serine/threonine-protein kinase</keyword>
<keyword evidence="5" id="KW-0808">Transferase</keyword>
<keyword evidence="2 4" id="KW-0547">Nucleotide-binding</keyword>
<dbReference type="EC" id="2.7.11.1" evidence="1"/>
<accession>A0A0C9VF19</accession>
<evidence type="ECO:0000256" key="2">
    <source>
        <dbReference type="ARBA" id="ARBA00022741"/>
    </source>
</evidence>
<dbReference type="InterPro" id="IPR008271">
    <property type="entry name" value="Ser/Thr_kinase_AS"/>
</dbReference>
<dbReference type="PROSITE" id="PS00107">
    <property type="entry name" value="PROTEIN_KINASE_ATP"/>
    <property type="match status" value="1"/>
</dbReference>
<evidence type="ECO:0000256" key="3">
    <source>
        <dbReference type="ARBA" id="ARBA00022840"/>
    </source>
</evidence>
<dbReference type="GO" id="GO:0005524">
    <property type="term" value="F:ATP binding"/>
    <property type="evidence" value="ECO:0007669"/>
    <property type="project" value="UniProtKB-UniRule"/>
</dbReference>
<evidence type="ECO:0000256" key="4">
    <source>
        <dbReference type="PROSITE-ProRule" id="PRU10141"/>
    </source>
</evidence>
<proteinExistence type="inferred from homology"/>
<dbReference type="EMBL" id="KN837111">
    <property type="protein sequence ID" value="KIJ45614.1"/>
    <property type="molecule type" value="Genomic_DNA"/>
</dbReference>
<dbReference type="OrthoDB" id="248923at2759"/>
<dbReference type="PANTHER" id="PTHR48012:SF16">
    <property type="entry name" value="NON-SPECIFIC SERINE_THREONINE PROTEIN KINASE"/>
    <property type="match status" value="1"/>
</dbReference>
<dbReference type="AlphaFoldDB" id="A0A0C9VF19"/>
<keyword evidence="3 4" id="KW-0067">ATP-binding</keyword>
<dbReference type="Pfam" id="PF00069">
    <property type="entry name" value="Pkinase"/>
    <property type="match status" value="1"/>
</dbReference>
<feature type="domain" description="Protein kinase" evidence="6">
    <location>
        <begin position="31"/>
        <end position="298"/>
    </location>
</feature>
<dbReference type="HOGENOM" id="CLU_000288_63_23_1"/>
<reference evidence="7 8" key="1">
    <citation type="submission" date="2014-06" db="EMBL/GenBank/DDBJ databases">
        <title>Evolutionary Origins and Diversification of the Mycorrhizal Mutualists.</title>
        <authorList>
            <consortium name="DOE Joint Genome Institute"/>
            <consortium name="Mycorrhizal Genomics Consortium"/>
            <person name="Kohler A."/>
            <person name="Kuo A."/>
            <person name="Nagy L.G."/>
            <person name="Floudas D."/>
            <person name="Copeland A."/>
            <person name="Barry K.W."/>
            <person name="Cichocki N."/>
            <person name="Veneault-Fourrey C."/>
            <person name="LaButti K."/>
            <person name="Lindquist E.A."/>
            <person name="Lipzen A."/>
            <person name="Lundell T."/>
            <person name="Morin E."/>
            <person name="Murat C."/>
            <person name="Riley R."/>
            <person name="Ohm R."/>
            <person name="Sun H."/>
            <person name="Tunlid A."/>
            <person name="Henrissat B."/>
            <person name="Grigoriev I.V."/>
            <person name="Hibbett D.S."/>
            <person name="Martin F."/>
        </authorList>
    </citation>
    <scope>NUCLEOTIDE SEQUENCE [LARGE SCALE GENOMIC DNA]</scope>
    <source>
        <strain evidence="7 8">SS14</strain>
    </source>
</reference>
<dbReference type="InterPro" id="IPR011009">
    <property type="entry name" value="Kinase-like_dom_sf"/>
</dbReference>
<dbReference type="PIRSF" id="PIRSF000654">
    <property type="entry name" value="Integrin-linked_kinase"/>
    <property type="match status" value="1"/>
</dbReference>
<dbReference type="SUPFAM" id="SSF56112">
    <property type="entry name" value="Protein kinase-like (PK-like)"/>
    <property type="match status" value="1"/>
</dbReference>
<sequence length="324" mass="36020">MTTKRTLSEAVKFIGAVVDEWQLYSDKPLEYTIGPPIGFGASSVVYQAEYRAPSGESIQCALKVLDLDSLSSSALGLLQRETQLMSLSKHPNVLRVRGSWMDGHKLCIATRLMASGSVADVMHYKWSDGVEEEVTKCILKQALQGLNYLHVNGFIHRDIKAANLLVDEDGTVLLGDLGAASQAGSGPKRPLLRKRKSFVGTPCWMAPEVISQKSYDSKADIWSLGITALELAQGRPPRSREQPERVLLKTVQEEPPSLDRRSARFKYSRAFNEFVQSCLQKNPNNRPTAADLLQLPYFKNVKKKTFLVGALLSECDFVILSRYT</sequence>
<evidence type="ECO:0000256" key="1">
    <source>
        <dbReference type="ARBA" id="ARBA00012513"/>
    </source>
</evidence>
<keyword evidence="8" id="KW-1185">Reference proteome</keyword>
<dbReference type="PROSITE" id="PS50011">
    <property type="entry name" value="PROTEIN_KINASE_DOM"/>
    <property type="match status" value="1"/>
</dbReference>
<evidence type="ECO:0000256" key="5">
    <source>
        <dbReference type="RuleBase" id="RU000304"/>
    </source>
</evidence>
<evidence type="ECO:0000313" key="7">
    <source>
        <dbReference type="EMBL" id="KIJ45614.1"/>
    </source>
</evidence>